<dbReference type="InterPro" id="IPR004808">
    <property type="entry name" value="AP_endonuc_1"/>
</dbReference>
<organism evidence="7 8">
    <name type="scientific">Brotonthovivens ammoniilytica</name>
    <dbReference type="NCBI Taxonomy" id="2981725"/>
    <lineage>
        <taxon>Bacteria</taxon>
        <taxon>Bacillati</taxon>
        <taxon>Bacillota</taxon>
        <taxon>Clostridia</taxon>
        <taxon>Lachnospirales</taxon>
        <taxon>Lachnospiraceae</taxon>
        <taxon>Brotonthovivens</taxon>
    </lineage>
</organism>
<evidence type="ECO:0000256" key="4">
    <source>
        <dbReference type="ARBA" id="ARBA00022801"/>
    </source>
</evidence>
<dbReference type="EMBL" id="JAOQJQ010000005">
    <property type="protein sequence ID" value="MCU6763039.1"/>
    <property type="molecule type" value="Genomic_DNA"/>
</dbReference>
<keyword evidence="4" id="KW-0378">Hydrolase</keyword>
<gene>
    <name evidence="7" type="ORF">OCV88_12000</name>
</gene>
<comment type="similarity">
    <text evidence="2">Belongs to the DNA repair enzymes AP/ExoA family.</text>
</comment>
<proteinExistence type="inferred from homology"/>
<dbReference type="PANTHER" id="PTHR22748:SF6">
    <property type="entry name" value="DNA-(APURINIC OR APYRIMIDINIC SITE) ENDONUCLEASE"/>
    <property type="match status" value="1"/>
</dbReference>
<dbReference type="PANTHER" id="PTHR22748">
    <property type="entry name" value="AP ENDONUCLEASE"/>
    <property type="match status" value="1"/>
</dbReference>
<evidence type="ECO:0000256" key="3">
    <source>
        <dbReference type="ARBA" id="ARBA00022723"/>
    </source>
</evidence>
<accession>A0ABT2TLF3</accession>
<dbReference type="Proteomes" id="UP001652442">
    <property type="component" value="Unassembled WGS sequence"/>
</dbReference>
<dbReference type="CDD" id="cd09087">
    <property type="entry name" value="Ape1-like_AP-endo"/>
    <property type="match status" value="1"/>
</dbReference>
<dbReference type="InterPro" id="IPR036691">
    <property type="entry name" value="Endo/exonu/phosph_ase_sf"/>
</dbReference>
<dbReference type="InterPro" id="IPR005135">
    <property type="entry name" value="Endo/exonuclease/phosphatase"/>
</dbReference>
<dbReference type="Pfam" id="PF03372">
    <property type="entry name" value="Exo_endo_phos"/>
    <property type="match status" value="1"/>
</dbReference>
<dbReference type="PROSITE" id="PS00726">
    <property type="entry name" value="AP_NUCLEASE_F1_1"/>
    <property type="match status" value="1"/>
</dbReference>
<sequence length="251" mass="29802">MKLISWNVNGLRACVNKGFLEYFHEADADIFCIQESKLQEGQIQLDLPGYYQYWNYAEKKGYSGTAVFSRQKPLQVLYGIQEERHDKEGRVITLEFETFYFVTCYTPNSQNELARLDYRMDWEDSFRSYLLLLNEKKPVILCGDLNVAHKEIDLKNPKTNRKNAGFTDEEREKMTLLLDSGFIDTFRYFYPEQEQIYSWWSYRFKAREKNAGWRIDYFITSESLKESLKDAKIHTDIFGSDHCPVELDIEL</sequence>
<evidence type="ECO:0000256" key="1">
    <source>
        <dbReference type="ARBA" id="ARBA00001946"/>
    </source>
</evidence>
<evidence type="ECO:0000256" key="2">
    <source>
        <dbReference type="ARBA" id="ARBA00007092"/>
    </source>
</evidence>
<keyword evidence="5" id="KW-0460">Magnesium</keyword>
<name>A0ABT2TLF3_9FIRM</name>
<reference evidence="7 8" key="1">
    <citation type="journal article" date="2021" name="ISME Commun">
        <title>Automated analysis of genomic sequences facilitates high-throughput and comprehensive description of bacteria.</title>
        <authorList>
            <person name="Hitch T.C.A."/>
        </authorList>
    </citation>
    <scope>NUCLEOTIDE SEQUENCE [LARGE SCALE GENOMIC DNA]</scope>
    <source>
        <strain evidence="7 8">Sanger_109</strain>
    </source>
</reference>
<feature type="domain" description="Endonuclease/exonuclease/phosphatase" evidence="6">
    <location>
        <begin position="4"/>
        <end position="242"/>
    </location>
</feature>
<protein>
    <submittedName>
        <fullName evidence="7">Exodeoxyribonuclease III</fullName>
    </submittedName>
</protein>
<evidence type="ECO:0000256" key="5">
    <source>
        <dbReference type="ARBA" id="ARBA00022842"/>
    </source>
</evidence>
<keyword evidence="3" id="KW-0479">Metal-binding</keyword>
<dbReference type="SUPFAM" id="SSF56219">
    <property type="entry name" value="DNase I-like"/>
    <property type="match status" value="1"/>
</dbReference>
<keyword evidence="8" id="KW-1185">Reference proteome</keyword>
<dbReference type="NCBIfam" id="TIGR00195">
    <property type="entry name" value="exoDNase_III"/>
    <property type="match status" value="1"/>
</dbReference>
<evidence type="ECO:0000259" key="6">
    <source>
        <dbReference type="Pfam" id="PF03372"/>
    </source>
</evidence>
<dbReference type="Gene3D" id="3.60.10.10">
    <property type="entry name" value="Endonuclease/exonuclease/phosphatase"/>
    <property type="match status" value="1"/>
</dbReference>
<comment type="caution">
    <text evidence="7">The sequence shown here is derived from an EMBL/GenBank/DDBJ whole genome shotgun (WGS) entry which is preliminary data.</text>
</comment>
<evidence type="ECO:0000313" key="7">
    <source>
        <dbReference type="EMBL" id="MCU6763039.1"/>
    </source>
</evidence>
<dbReference type="RefSeq" id="WP_158425695.1">
    <property type="nucleotide sequence ID" value="NZ_JAOQJQ010000005.1"/>
</dbReference>
<dbReference type="InterPro" id="IPR020847">
    <property type="entry name" value="AP_endonuclease_F1_BS"/>
</dbReference>
<dbReference type="NCBIfam" id="TIGR00633">
    <property type="entry name" value="xth"/>
    <property type="match status" value="1"/>
</dbReference>
<comment type="cofactor">
    <cofactor evidence="1">
        <name>Mg(2+)</name>
        <dbReference type="ChEBI" id="CHEBI:18420"/>
    </cofactor>
</comment>
<evidence type="ECO:0000313" key="8">
    <source>
        <dbReference type="Proteomes" id="UP001652442"/>
    </source>
</evidence>
<dbReference type="PROSITE" id="PS51435">
    <property type="entry name" value="AP_NUCLEASE_F1_4"/>
    <property type="match status" value="1"/>
</dbReference>